<evidence type="ECO:0000256" key="7">
    <source>
        <dbReference type="ARBA" id="ARBA00022786"/>
    </source>
</evidence>
<proteinExistence type="predicted"/>
<dbReference type="InterPro" id="IPR018957">
    <property type="entry name" value="Znf_C3HC4_RING-type"/>
</dbReference>
<comment type="pathway">
    <text evidence="3 11">Protein modification; protein ubiquitination.</text>
</comment>
<feature type="region of interest" description="Disordered" evidence="12">
    <location>
        <begin position="72"/>
        <end position="139"/>
    </location>
</feature>
<dbReference type="InterPro" id="IPR017907">
    <property type="entry name" value="Znf_RING_CS"/>
</dbReference>
<evidence type="ECO:0000256" key="6">
    <source>
        <dbReference type="ARBA" id="ARBA00022771"/>
    </source>
</evidence>
<evidence type="ECO:0000256" key="4">
    <source>
        <dbReference type="ARBA" id="ARBA00022679"/>
    </source>
</evidence>
<dbReference type="PROSITE" id="PS00518">
    <property type="entry name" value="ZF_RING_1"/>
    <property type="match status" value="1"/>
</dbReference>
<evidence type="ECO:0000313" key="15">
    <source>
        <dbReference type="Proteomes" id="UP001231189"/>
    </source>
</evidence>
<comment type="subcellular location">
    <subcellularLocation>
        <location evidence="2">Endomembrane system</location>
    </subcellularLocation>
    <subcellularLocation>
        <location evidence="11">Endoplasmic reticulum membrane</location>
        <topology evidence="11">Single-pass type IV membrane protein</topology>
    </subcellularLocation>
</comment>
<evidence type="ECO:0000256" key="11">
    <source>
        <dbReference type="RuleBase" id="RU369090"/>
    </source>
</evidence>
<accession>A0AAD8RJS5</accession>
<protein>
    <recommendedName>
        <fullName evidence="11">E3 ubiquitin-protein ligase RMA</fullName>
        <ecNumber evidence="11">2.3.2.27</ecNumber>
    </recommendedName>
    <alternativeName>
        <fullName evidence="11">Protein RING membrane-anchor</fullName>
    </alternativeName>
    <alternativeName>
        <fullName evidence="11">RING-type E3 ubiquitin transferase RMA</fullName>
    </alternativeName>
</protein>
<dbReference type="Proteomes" id="UP001231189">
    <property type="component" value="Unassembled WGS sequence"/>
</dbReference>
<dbReference type="EMBL" id="JAUUTY010000005">
    <property type="protein sequence ID" value="KAK1625867.1"/>
    <property type="molecule type" value="Genomic_DNA"/>
</dbReference>
<dbReference type="EC" id="2.3.2.27" evidence="11"/>
<evidence type="ECO:0000256" key="12">
    <source>
        <dbReference type="SAM" id="MobiDB-lite"/>
    </source>
</evidence>
<evidence type="ECO:0000256" key="3">
    <source>
        <dbReference type="ARBA" id="ARBA00004906"/>
    </source>
</evidence>
<evidence type="ECO:0000256" key="2">
    <source>
        <dbReference type="ARBA" id="ARBA00004308"/>
    </source>
</evidence>
<evidence type="ECO:0000259" key="13">
    <source>
        <dbReference type="PROSITE" id="PS50089"/>
    </source>
</evidence>
<dbReference type="GO" id="GO:0008270">
    <property type="term" value="F:zinc ion binding"/>
    <property type="evidence" value="ECO:0007669"/>
    <property type="project" value="UniProtKB-KW"/>
</dbReference>
<reference evidence="14" key="1">
    <citation type="submission" date="2023-07" db="EMBL/GenBank/DDBJ databases">
        <title>A chromosome-level genome assembly of Lolium multiflorum.</title>
        <authorList>
            <person name="Chen Y."/>
            <person name="Copetti D."/>
            <person name="Kolliker R."/>
            <person name="Studer B."/>
        </authorList>
    </citation>
    <scope>NUCLEOTIDE SEQUENCE</scope>
    <source>
        <strain evidence="14">02402/16</strain>
        <tissue evidence="14">Leaf</tissue>
    </source>
</reference>
<dbReference type="SMART" id="SM00184">
    <property type="entry name" value="RING"/>
    <property type="match status" value="1"/>
</dbReference>
<evidence type="ECO:0000256" key="10">
    <source>
        <dbReference type="PROSITE-ProRule" id="PRU00175"/>
    </source>
</evidence>
<keyword evidence="9" id="KW-0472">Membrane</keyword>
<sequence length="525" mass="58904">MAANVGESTSGRGSFECNICFELPQEPIVTLCGHLFCWPCLCRWLRIHSHSPKCPVCKAVVEEDKLVPLYGSGKERVDPRSKNNVPGGVADITHRPTRQVPQAGPNRRPLTSMKIKRRRLEGGDTSTACPRSDDPPQLEVRNQRTEGTTRSIYVVVNIWDTTRPVYSIYKMDCPYHSCSPAPKRQRLHPLATLEIEGSRTFVSMQTGCRKWIVVVGSWHTIVFDTETEDVIHGPKLINGKECPVLVAVEDKIYALSSIPEVEGELDFEPWFEVLDLSQATVVDGCLEDCAWEELPSPPCFPCQLDAQEFFCPPVVIVESYVVVGSYILMSIRSEQHTTYAFDTVSAKWQKVHGSKSLPFIGCPTPQHDITGLYLGKSSQDNHSCSGLARLTDPVISAYSIKLTSCEKEDDINLFITEFPIKSSQTCNAVTGLHYSLLDNGIFCSLDWKSRKRIIRSWGDDILLDEFHWSKKATITLKRYQMEDNSLLREDEPVTIAISEQPEQAFKIHTKSGGFISPAFLAVFKT</sequence>
<organism evidence="14 15">
    <name type="scientific">Lolium multiflorum</name>
    <name type="common">Italian ryegrass</name>
    <name type="synonym">Lolium perenne subsp. multiflorum</name>
    <dbReference type="NCBI Taxonomy" id="4521"/>
    <lineage>
        <taxon>Eukaryota</taxon>
        <taxon>Viridiplantae</taxon>
        <taxon>Streptophyta</taxon>
        <taxon>Embryophyta</taxon>
        <taxon>Tracheophyta</taxon>
        <taxon>Spermatophyta</taxon>
        <taxon>Magnoliopsida</taxon>
        <taxon>Liliopsida</taxon>
        <taxon>Poales</taxon>
        <taxon>Poaceae</taxon>
        <taxon>BOP clade</taxon>
        <taxon>Pooideae</taxon>
        <taxon>Poodae</taxon>
        <taxon>Poeae</taxon>
        <taxon>Poeae Chloroplast Group 2 (Poeae type)</taxon>
        <taxon>Loliodinae</taxon>
        <taxon>Loliinae</taxon>
        <taxon>Lolium</taxon>
    </lineage>
</organism>
<comment type="domain">
    <text evidence="11">The RING-type zinc finger domain is responsible for E3 ligase activity.</text>
</comment>
<evidence type="ECO:0000256" key="9">
    <source>
        <dbReference type="ARBA" id="ARBA00023136"/>
    </source>
</evidence>
<dbReference type="CDD" id="cd16745">
    <property type="entry name" value="RING-HC_AtRMA-like"/>
    <property type="match status" value="1"/>
</dbReference>
<dbReference type="PROSITE" id="PS50089">
    <property type="entry name" value="ZF_RING_2"/>
    <property type="match status" value="1"/>
</dbReference>
<keyword evidence="11" id="KW-0256">Endoplasmic reticulum</keyword>
<keyword evidence="4 11" id="KW-0808">Transferase</keyword>
<keyword evidence="6 10" id="KW-0863">Zinc-finger</keyword>
<dbReference type="InterPro" id="IPR045103">
    <property type="entry name" value="RNF5/RNF185-like"/>
</dbReference>
<dbReference type="PANTHER" id="PTHR12313">
    <property type="entry name" value="E3 UBIQUITIN-PROTEIN LIGASE RNF5-RELATED"/>
    <property type="match status" value="1"/>
</dbReference>
<evidence type="ECO:0000313" key="14">
    <source>
        <dbReference type="EMBL" id="KAK1625867.1"/>
    </source>
</evidence>
<name>A0AAD8RJS5_LOLMU</name>
<dbReference type="Gene3D" id="3.30.40.10">
    <property type="entry name" value="Zinc/RING finger domain, C3HC4 (zinc finger)"/>
    <property type="match status" value="1"/>
</dbReference>
<dbReference type="AlphaFoldDB" id="A0AAD8RJS5"/>
<dbReference type="InterPro" id="IPR013083">
    <property type="entry name" value="Znf_RING/FYVE/PHD"/>
</dbReference>
<feature type="domain" description="RING-type" evidence="13">
    <location>
        <begin position="17"/>
        <end position="58"/>
    </location>
</feature>
<keyword evidence="7 11" id="KW-0833">Ubl conjugation pathway</keyword>
<keyword evidence="15" id="KW-1185">Reference proteome</keyword>
<comment type="caution">
    <text evidence="14">The sequence shown here is derived from an EMBL/GenBank/DDBJ whole genome shotgun (WGS) entry which is preliminary data.</text>
</comment>
<dbReference type="Pfam" id="PF07893">
    <property type="entry name" value="DUF1668"/>
    <property type="match status" value="1"/>
</dbReference>
<comment type="catalytic activity">
    <reaction evidence="1 11">
        <text>S-ubiquitinyl-[E2 ubiquitin-conjugating enzyme]-L-cysteine + [acceptor protein]-L-lysine = [E2 ubiquitin-conjugating enzyme]-L-cysteine + N(6)-ubiquitinyl-[acceptor protein]-L-lysine.</text>
        <dbReference type="EC" id="2.3.2.27"/>
    </reaction>
</comment>
<comment type="function">
    <text evidence="11">E3 ubiquitin-protein ligase.</text>
</comment>
<evidence type="ECO:0000256" key="1">
    <source>
        <dbReference type="ARBA" id="ARBA00000900"/>
    </source>
</evidence>
<keyword evidence="5 11" id="KW-0479">Metal-binding</keyword>
<evidence type="ECO:0000256" key="8">
    <source>
        <dbReference type="ARBA" id="ARBA00022833"/>
    </source>
</evidence>
<keyword evidence="8 11" id="KW-0862">Zinc</keyword>
<dbReference type="InterPro" id="IPR001841">
    <property type="entry name" value="Znf_RING"/>
</dbReference>
<dbReference type="GO" id="GO:0005789">
    <property type="term" value="C:endoplasmic reticulum membrane"/>
    <property type="evidence" value="ECO:0007669"/>
    <property type="project" value="UniProtKB-SubCell"/>
</dbReference>
<dbReference type="Pfam" id="PF00097">
    <property type="entry name" value="zf-C3HC4"/>
    <property type="match status" value="1"/>
</dbReference>
<dbReference type="GO" id="GO:0061630">
    <property type="term" value="F:ubiquitin protein ligase activity"/>
    <property type="evidence" value="ECO:0007669"/>
    <property type="project" value="UniProtKB-UniRule"/>
</dbReference>
<evidence type="ECO:0000256" key="5">
    <source>
        <dbReference type="ARBA" id="ARBA00022723"/>
    </source>
</evidence>
<dbReference type="InterPro" id="IPR012871">
    <property type="entry name" value="DUF1668_ORYSA"/>
</dbReference>
<dbReference type="GO" id="GO:0006511">
    <property type="term" value="P:ubiquitin-dependent protein catabolic process"/>
    <property type="evidence" value="ECO:0007669"/>
    <property type="project" value="UniProtKB-UniRule"/>
</dbReference>
<gene>
    <name evidence="14" type="ORF">QYE76_000182</name>
</gene>
<dbReference type="SUPFAM" id="SSF57850">
    <property type="entry name" value="RING/U-box"/>
    <property type="match status" value="1"/>
</dbReference>